<evidence type="ECO:0000256" key="6">
    <source>
        <dbReference type="ARBA" id="ARBA00022553"/>
    </source>
</evidence>
<sequence>MVRAAIFSGLLVCISGIALLTLNVAQRIADGATANRDSGHWTLSQAEVELLALDVAIHEAHYDIPGQHAAYAEVRRRFDIFYSRILTISTSDLHTELSINESFLDNFQKIKLFLFAAVRDIDDDDAALAAALPDLQQQVLALRPSVRAMALSGLSTLAQTTATAREQVEQTLTLVAALTVVSMMTLLAMVAVLLRMDAVNRTRRIEIEASAAHMAAIVATAQDAVVTMDGRHRITSFNTRAEQMFGLSAERAIGANAPDLLLPEDQRSALCRIIDEVASHDPGEETRRQRLLALSRKGTIFPVELSITAANRPGPRLLVAFLRDLTAEVAAEENLLRARDRALAGERAKAELLAVMSHEIRTPLNGLLGTTELLALTRLTRKQRDYVHILESAGNVLLQHVNDVLEVSRHDNRQVPTVSEPVNLAALAHDVIDNQVATAAQQGSCMVLCLPDAARCTVFSDTRLLKQVLLNLVGNAVKFTRNGTITLNIRHLGPDGPTEFSVQDTGIGIAPQDLRRIFDDFVTLDTSYVRPQGGTGLGLGIARRVVAQLGGTLTAESQPGQGSTFRFSLALPLLDPVQDQPPRPGRPSQASQTSTLDVLMIEDNANNRLVLGEMLTRLGHRVTEAEDGAQGLIAAAQRRYDLILMDISMPNMDGLQATAALRDQPGPNVATPIIALTAHAMPDEQQRFRAAGMADVLIKPISMTKLNDILHRVCPAAVAVDDDAGQSLADAIIARRRPAFIAEAEDLLARIAELADEPDTNDQTCALVHRLTGSARLFGADRLATRLALIETHFKTGNPAAARTEIAALPWYWQHTKCDLTNSDAPPGTD</sequence>
<dbReference type="FunFam" id="3.30.565.10:FF:000006">
    <property type="entry name" value="Sensor histidine kinase WalK"/>
    <property type="match status" value="1"/>
</dbReference>
<dbReference type="PANTHER" id="PTHR43047">
    <property type="entry name" value="TWO-COMPONENT HISTIDINE PROTEIN KINASE"/>
    <property type="match status" value="1"/>
</dbReference>
<evidence type="ECO:0000256" key="13">
    <source>
        <dbReference type="ARBA" id="ARBA00023136"/>
    </source>
</evidence>
<dbReference type="GO" id="GO:0005886">
    <property type="term" value="C:plasma membrane"/>
    <property type="evidence" value="ECO:0007669"/>
    <property type="project" value="UniProtKB-SubCell"/>
</dbReference>
<evidence type="ECO:0000256" key="5">
    <source>
        <dbReference type="ARBA" id="ARBA00022519"/>
    </source>
</evidence>
<dbReference type="STRING" id="1850250.LPB142_16290"/>
<evidence type="ECO:0000256" key="11">
    <source>
        <dbReference type="ARBA" id="ARBA00022989"/>
    </source>
</evidence>
<dbReference type="InterPro" id="IPR004358">
    <property type="entry name" value="Sig_transdc_His_kin-like_C"/>
</dbReference>
<dbReference type="SMART" id="SM00091">
    <property type="entry name" value="PAS"/>
    <property type="match status" value="1"/>
</dbReference>
<dbReference type="SUPFAM" id="SSF55785">
    <property type="entry name" value="PYP-like sensor domain (PAS domain)"/>
    <property type="match status" value="1"/>
</dbReference>
<dbReference type="SUPFAM" id="SSF55874">
    <property type="entry name" value="ATPase domain of HSP90 chaperone/DNA topoisomerase II/histidine kinase"/>
    <property type="match status" value="1"/>
</dbReference>
<dbReference type="PROSITE" id="PS50112">
    <property type="entry name" value="PAS"/>
    <property type="match status" value="1"/>
</dbReference>
<keyword evidence="9" id="KW-0418">Kinase</keyword>
<evidence type="ECO:0000256" key="1">
    <source>
        <dbReference type="ARBA" id="ARBA00000085"/>
    </source>
</evidence>
<keyword evidence="13 15" id="KW-0472">Membrane</keyword>
<dbReference type="PROSITE" id="PS50110">
    <property type="entry name" value="RESPONSE_REGULATORY"/>
    <property type="match status" value="1"/>
</dbReference>
<evidence type="ECO:0000259" key="18">
    <source>
        <dbReference type="PROSITE" id="PS50112"/>
    </source>
</evidence>
<dbReference type="GO" id="GO:0006355">
    <property type="term" value="P:regulation of DNA-templated transcription"/>
    <property type="evidence" value="ECO:0007669"/>
    <property type="project" value="InterPro"/>
</dbReference>
<dbReference type="InterPro" id="IPR003661">
    <property type="entry name" value="HisK_dim/P_dom"/>
</dbReference>
<evidence type="ECO:0000256" key="2">
    <source>
        <dbReference type="ARBA" id="ARBA00004429"/>
    </source>
</evidence>
<proteinExistence type="predicted"/>
<keyword evidence="11 15" id="KW-1133">Transmembrane helix</keyword>
<dbReference type="InterPro" id="IPR005467">
    <property type="entry name" value="His_kinase_dom"/>
</dbReference>
<dbReference type="InterPro" id="IPR035965">
    <property type="entry name" value="PAS-like_dom_sf"/>
</dbReference>
<reference evidence="19 20" key="1">
    <citation type="submission" date="2016-10" db="EMBL/GenBank/DDBJ databases">
        <title>Rhodobacter sp. LPB0142, isolated from sea water.</title>
        <authorList>
            <person name="Kim E."/>
            <person name="Yi H."/>
        </authorList>
    </citation>
    <scope>NUCLEOTIDE SEQUENCE [LARGE SCALE GENOMIC DNA]</scope>
    <source>
        <strain evidence="19 20">LPB0142</strain>
    </source>
</reference>
<dbReference type="SMART" id="SM00387">
    <property type="entry name" value="HATPase_c"/>
    <property type="match status" value="1"/>
</dbReference>
<dbReference type="Pfam" id="PF01627">
    <property type="entry name" value="Hpt"/>
    <property type="match status" value="1"/>
</dbReference>
<feature type="domain" description="Response regulatory" evidence="17">
    <location>
        <begin position="597"/>
        <end position="714"/>
    </location>
</feature>
<dbReference type="Gene3D" id="3.40.50.2300">
    <property type="match status" value="1"/>
</dbReference>
<evidence type="ECO:0000313" key="20">
    <source>
        <dbReference type="Proteomes" id="UP000176562"/>
    </source>
</evidence>
<evidence type="ECO:0000256" key="14">
    <source>
        <dbReference type="PROSITE-ProRule" id="PRU00169"/>
    </source>
</evidence>
<dbReference type="PRINTS" id="PR00344">
    <property type="entry name" value="BCTRLSENSOR"/>
</dbReference>
<keyword evidence="12" id="KW-0902">Two-component regulatory system</keyword>
<dbReference type="InterPro" id="IPR013767">
    <property type="entry name" value="PAS_fold"/>
</dbReference>
<evidence type="ECO:0000256" key="8">
    <source>
        <dbReference type="ARBA" id="ARBA00022692"/>
    </source>
</evidence>
<dbReference type="AlphaFoldDB" id="A0A1D9MG07"/>
<dbReference type="SUPFAM" id="SSF52172">
    <property type="entry name" value="CheY-like"/>
    <property type="match status" value="1"/>
</dbReference>
<dbReference type="InterPro" id="IPR001789">
    <property type="entry name" value="Sig_transdc_resp-reg_receiver"/>
</dbReference>
<evidence type="ECO:0000256" key="15">
    <source>
        <dbReference type="SAM" id="Phobius"/>
    </source>
</evidence>
<feature type="modified residue" description="4-aspartylphosphate" evidence="14">
    <location>
        <position position="646"/>
    </location>
</feature>
<dbReference type="SMART" id="SM00388">
    <property type="entry name" value="HisKA"/>
    <property type="match status" value="1"/>
</dbReference>
<dbReference type="InterPro" id="IPR036890">
    <property type="entry name" value="HATPase_C_sf"/>
</dbReference>
<dbReference type="InterPro" id="IPR036641">
    <property type="entry name" value="HPT_dom_sf"/>
</dbReference>
<dbReference type="PROSITE" id="PS50109">
    <property type="entry name" value="HIS_KIN"/>
    <property type="match status" value="1"/>
</dbReference>
<dbReference type="CDD" id="cd00082">
    <property type="entry name" value="HisKA"/>
    <property type="match status" value="1"/>
</dbReference>
<evidence type="ECO:0000256" key="9">
    <source>
        <dbReference type="ARBA" id="ARBA00022777"/>
    </source>
</evidence>
<dbReference type="Gene3D" id="1.10.287.130">
    <property type="match status" value="1"/>
</dbReference>
<keyword evidence="10" id="KW-0067">ATP-binding</keyword>
<dbReference type="SMART" id="SM00448">
    <property type="entry name" value="REC"/>
    <property type="match status" value="1"/>
</dbReference>
<dbReference type="Proteomes" id="UP000176562">
    <property type="component" value="Chromosome"/>
</dbReference>
<dbReference type="Gene3D" id="1.20.120.160">
    <property type="entry name" value="HPT domain"/>
    <property type="match status" value="1"/>
</dbReference>
<dbReference type="EC" id="2.7.13.3" evidence="3"/>
<dbReference type="Pfam" id="PF00072">
    <property type="entry name" value="Response_reg"/>
    <property type="match status" value="1"/>
</dbReference>
<dbReference type="SUPFAM" id="SSF47226">
    <property type="entry name" value="Histidine-containing phosphotransfer domain, HPT domain"/>
    <property type="match status" value="1"/>
</dbReference>
<protein>
    <recommendedName>
        <fullName evidence="3">histidine kinase</fullName>
        <ecNumber evidence="3">2.7.13.3</ecNumber>
    </recommendedName>
</protein>
<dbReference type="InterPro" id="IPR011006">
    <property type="entry name" value="CheY-like_superfamily"/>
</dbReference>
<evidence type="ECO:0000259" key="16">
    <source>
        <dbReference type="PROSITE" id="PS50109"/>
    </source>
</evidence>
<comment type="subcellular location">
    <subcellularLocation>
        <location evidence="2">Cell inner membrane</location>
        <topology evidence="2">Multi-pass membrane protein</topology>
    </subcellularLocation>
</comment>
<organism evidence="19 20">
    <name type="scientific">Rhodobacter xanthinilyticus</name>
    <dbReference type="NCBI Taxonomy" id="1850250"/>
    <lineage>
        <taxon>Bacteria</taxon>
        <taxon>Pseudomonadati</taxon>
        <taxon>Pseudomonadota</taxon>
        <taxon>Alphaproteobacteria</taxon>
        <taxon>Rhodobacterales</taxon>
        <taxon>Rhodobacter group</taxon>
        <taxon>Rhodobacter</taxon>
    </lineage>
</organism>
<dbReference type="CDD" id="cd16922">
    <property type="entry name" value="HATPase_EvgS-ArcB-TorS-like"/>
    <property type="match status" value="1"/>
</dbReference>
<name>A0A1D9MG07_9RHOB</name>
<evidence type="ECO:0000256" key="12">
    <source>
        <dbReference type="ARBA" id="ARBA00023012"/>
    </source>
</evidence>
<evidence type="ECO:0000256" key="10">
    <source>
        <dbReference type="ARBA" id="ARBA00022840"/>
    </source>
</evidence>
<dbReference type="Gene3D" id="3.30.450.20">
    <property type="entry name" value="PAS domain"/>
    <property type="match status" value="1"/>
</dbReference>
<evidence type="ECO:0000256" key="4">
    <source>
        <dbReference type="ARBA" id="ARBA00022475"/>
    </source>
</evidence>
<keyword evidence="6 14" id="KW-0597">Phosphoprotein</keyword>
<dbReference type="GO" id="GO:0000155">
    <property type="term" value="F:phosphorelay sensor kinase activity"/>
    <property type="evidence" value="ECO:0007669"/>
    <property type="project" value="InterPro"/>
</dbReference>
<accession>A0A1D9MG07</accession>
<evidence type="ECO:0000259" key="17">
    <source>
        <dbReference type="PROSITE" id="PS50110"/>
    </source>
</evidence>
<keyword evidence="8 15" id="KW-0812">Transmembrane</keyword>
<dbReference type="PANTHER" id="PTHR43047:SF78">
    <property type="entry name" value="SENSORY_REGULATORY PROTEIN RPFC"/>
    <property type="match status" value="1"/>
</dbReference>
<feature type="transmembrane region" description="Helical" evidence="15">
    <location>
        <begin position="172"/>
        <end position="194"/>
    </location>
</feature>
<keyword evidence="4" id="KW-1003">Cell membrane</keyword>
<evidence type="ECO:0000256" key="7">
    <source>
        <dbReference type="ARBA" id="ARBA00022679"/>
    </source>
</evidence>
<dbReference type="SUPFAM" id="SSF47384">
    <property type="entry name" value="Homodimeric domain of signal transducing histidine kinase"/>
    <property type="match status" value="1"/>
</dbReference>
<dbReference type="InterPro" id="IPR036097">
    <property type="entry name" value="HisK_dim/P_sf"/>
</dbReference>
<dbReference type="Pfam" id="PF00512">
    <property type="entry name" value="HisKA"/>
    <property type="match status" value="1"/>
</dbReference>
<dbReference type="InterPro" id="IPR008207">
    <property type="entry name" value="Sig_transdc_His_kin_Hpt_dom"/>
</dbReference>
<evidence type="ECO:0000256" key="3">
    <source>
        <dbReference type="ARBA" id="ARBA00012438"/>
    </source>
</evidence>
<dbReference type="Gene3D" id="3.30.565.10">
    <property type="entry name" value="Histidine kinase-like ATPase, C-terminal domain"/>
    <property type="match status" value="1"/>
</dbReference>
<keyword evidence="5" id="KW-0997">Cell inner membrane</keyword>
<dbReference type="InterPro" id="IPR000014">
    <property type="entry name" value="PAS"/>
</dbReference>
<gene>
    <name evidence="19" type="ORF">LPB142_16290</name>
</gene>
<dbReference type="NCBIfam" id="TIGR00229">
    <property type="entry name" value="sensory_box"/>
    <property type="match status" value="1"/>
</dbReference>
<evidence type="ECO:0000313" key="19">
    <source>
        <dbReference type="EMBL" id="AOZ70698.1"/>
    </source>
</evidence>
<dbReference type="Pfam" id="PF00989">
    <property type="entry name" value="PAS"/>
    <property type="match status" value="1"/>
</dbReference>
<feature type="domain" description="PAS" evidence="18">
    <location>
        <begin position="210"/>
        <end position="281"/>
    </location>
</feature>
<dbReference type="Pfam" id="PF02518">
    <property type="entry name" value="HATPase_c"/>
    <property type="match status" value="1"/>
</dbReference>
<feature type="domain" description="Histidine kinase" evidence="16">
    <location>
        <begin position="355"/>
        <end position="573"/>
    </location>
</feature>
<dbReference type="CDD" id="cd17546">
    <property type="entry name" value="REC_hyHK_CKI1_RcsC-like"/>
    <property type="match status" value="1"/>
</dbReference>
<dbReference type="KEGG" id="rhp:LPB142_16290"/>
<keyword evidence="20" id="KW-1185">Reference proteome</keyword>
<comment type="catalytic activity">
    <reaction evidence="1">
        <text>ATP + protein L-histidine = ADP + protein N-phospho-L-histidine.</text>
        <dbReference type="EC" id="2.7.13.3"/>
    </reaction>
</comment>
<dbReference type="InterPro" id="IPR003594">
    <property type="entry name" value="HATPase_dom"/>
</dbReference>
<dbReference type="CDD" id="cd00130">
    <property type="entry name" value="PAS"/>
    <property type="match status" value="1"/>
</dbReference>
<dbReference type="EMBL" id="CP017781">
    <property type="protein sequence ID" value="AOZ70698.1"/>
    <property type="molecule type" value="Genomic_DNA"/>
</dbReference>
<dbReference type="RefSeq" id="WP_071167019.1">
    <property type="nucleotide sequence ID" value="NZ_CP017781.1"/>
</dbReference>
<keyword evidence="7" id="KW-0808">Transferase</keyword>
<keyword evidence="10" id="KW-0547">Nucleotide-binding</keyword>